<dbReference type="PANTHER" id="PTHR43046:SF2">
    <property type="entry name" value="8-OXO-DGTP DIPHOSPHATASE-RELATED"/>
    <property type="match status" value="1"/>
</dbReference>
<evidence type="ECO:0000313" key="5">
    <source>
        <dbReference type="Proteomes" id="UP000274327"/>
    </source>
</evidence>
<dbReference type="Pfam" id="PF00293">
    <property type="entry name" value="NUDIX"/>
    <property type="match status" value="1"/>
</dbReference>
<dbReference type="CDD" id="cd04690">
    <property type="entry name" value="NUDIX_Hydrolase"/>
    <property type="match status" value="1"/>
</dbReference>
<dbReference type="PROSITE" id="PS00893">
    <property type="entry name" value="NUDIX_BOX"/>
    <property type="match status" value="1"/>
</dbReference>
<dbReference type="RefSeq" id="WP_126988268.1">
    <property type="nucleotide sequence ID" value="NZ_ML133858.1"/>
</dbReference>
<keyword evidence="4" id="KW-0808">Transferase</keyword>
<comment type="cofactor">
    <cofactor evidence="1">
        <name>Mg(2+)</name>
        <dbReference type="ChEBI" id="CHEBI:18420"/>
    </cofactor>
</comment>
<dbReference type="SUPFAM" id="SSF55811">
    <property type="entry name" value="Nudix"/>
    <property type="match status" value="1"/>
</dbReference>
<organism evidence="4 5">
    <name type="scientific">Brachybacterium paraconglomeratum</name>
    <dbReference type="NCBI Taxonomy" id="173362"/>
    <lineage>
        <taxon>Bacteria</taxon>
        <taxon>Bacillati</taxon>
        <taxon>Actinomycetota</taxon>
        <taxon>Actinomycetes</taxon>
        <taxon>Micrococcales</taxon>
        <taxon>Dermabacteraceae</taxon>
        <taxon>Brachybacterium</taxon>
    </lineage>
</organism>
<dbReference type="PANTHER" id="PTHR43046">
    <property type="entry name" value="GDP-MANNOSE MANNOSYL HYDROLASE"/>
    <property type="match status" value="1"/>
</dbReference>
<dbReference type="GO" id="GO:0016787">
    <property type="term" value="F:hydrolase activity"/>
    <property type="evidence" value="ECO:0007669"/>
    <property type="project" value="UniProtKB-KW"/>
</dbReference>
<accession>A0A3R8QMB6</accession>
<evidence type="ECO:0000256" key="1">
    <source>
        <dbReference type="ARBA" id="ARBA00001946"/>
    </source>
</evidence>
<dbReference type="Proteomes" id="UP000274327">
    <property type="component" value="Unassembled WGS sequence"/>
</dbReference>
<gene>
    <name evidence="4" type="ORF">DS079_12830</name>
</gene>
<dbReference type="SUPFAM" id="SSF52540">
    <property type="entry name" value="P-loop containing nucleoside triphosphate hydrolases"/>
    <property type="match status" value="1"/>
</dbReference>
<comment type="caution">
    <text evidence="4">The sequence shown here is derived from an EMBL/GenBank/DDBJ whole genome shotgun (WGS) entry which is preliminary data.</text>
</comment>
<dbReference type="InterPro" id="IPR020084">
    <property type="entry name" value="NUDIX_hydrolase_CS"/>
</dbReference>
<dbReference type="AlphaFoldDB" id="A0A3R8QMB6"/>
<dbReference type="InterPro" id="IPR015797">
    <property type="entry name" value="NUDIX_hydrolase-like_dom_sf"/>
</dbReference>
<name>A0A3R8QMB6_9MICO</name>
<dbReference type="GO" id="GO:0016301">
    <property type="term" value="F:kinase activity"/>
    <property type="evidence" value="ECO:0007669"/>
    <property type="project" value="UniProtKB-KW"/>
</dbReference>
<evidence type="ECO:0000313" key="4">
    <source>
        <dbReference type="EMBL" id="RRR17824.1"/>
    </source>
</evidence>
<dbReference type="InterPro" id="IPR027417">
    <property type="entry name" value="P-loop_NTPase"/>
</dbReference>
<keyword evidence="2" id="KW-0378">Hydrolase</keyword>
<dbReference type="EMBL" id="QOCI01000010">
    <property type="protein sequence ID" value="RRR17824.1"/>
    <property type="molecule type" value="Genomic_DNA"/>
</dbReference>
<dbReference type="GeneID" id="78121907"/>
<keyword evidence="4" id="KW-0418">Kinase</keyword>
<dbReference type="PROSITE" id="PS51462">
    <property type="entry name" value="NUDIX"/>
    <property type="match status" value="1"/>
</dbReference>
<proteinExistence type="predicted"/>
<keyword evidence="5" id="KW-1185">Reference proteome</keyword>
<reference evidence="4 5" key="1">
    <citation type="submission" date="2018-07" db="EMBL/GenBank/DDBJ databases">
        <title>Brachybacteriurn paraconglorneratum KCTC 9916.</title>
        <authorList>
            <person name="Li Y."/>
        </authorList>
    </citation>
    <scope>NUCLEOTIDE SEQUENCE [LARGE SCALE GENOMIC DNA]</scope>
    <source>
        <strain evidence="4 5">KCTC 9916</strain>
    </source>
</reference>
<evidence type="ECO:0000259" key="3">
    <source>
        <dbReference type="PROSITE" id="PS51462"/>
    </source>
</evidence>
<dbReference type="Gene3D" id="3.90.79.10">
    <property type="entry name" value="Nucleoside Triphosphate Pyrophosphohydrolase"/>
    <property type="match status" value="1"/>
</dbReference>
<dbReference type="Gene3D" id="3.40.50.300">
    <property type="entry name" value="P-loop containing nucleotide triphosphate hydrolases"/>
    <property type="match status" value="1"/>
</dbReference>
<sequence length="358" mass="38440">MTGPSALPRPPRRIVIVAGPSGSGKGVMSHRAGLPTVPLDEFYRDHDDPSLPHRFGIVDWDDPASWNAGAALEALVALAHDGVAEVPVYSIPLSRRTGTATLRAEDAELLIAEGIFAAQLIAPLRELGLLADAIVLQRPTPVVFALRLARDLREGRKPPLTLLRRGWGLARDQRGDLERWKAAGMRPVGLREGTRLLRRLTALAAAERRHRPAADGAGTVLEITAVAFLREGEDGAELLAVRKRGTGSYMQVGGKLEPGESALEAAVREVEEELGVRLDPAGLSPLGDFEAVAANEPSTRVRSTVFVCRQSLPEPLEVRAELADHRWFPLSGTPAGVRLAPLMTEHILPALQAGAARS</sequence>
<dbReference type="InterPro" id="IPR000086">
    <property type="entry name" value="NUDIX_hydrolase_dom"/>
</dbReference>
<protein>
    <submittedName>
        <fullName evidence="4">Uridylate kinase</fullName>
    </submittedName>
</protein>
<evidence type="ECO:0000256" key="2">
    <source>
        <dbReference type="ARBA" id="ARBA00022801"/>
    </source>
</evidence>
<feature type="domain" description="Nudix hydrolase" evidence="3">
    <location>
        <begin position="220"/>
        <end position="355"/>
    </location>
</feature>